<evidence type="ECO:0000256" key="7">
    <source>
        <dbReference type="ARBA" id="ARBA00023004"/>
    </source>
</evidence>
<dbReference type="Pfam" id="PF00067">
    <property type="entry name" value="p450"/>
    <property type="match status" value="1"/>
</dbReference>
<reference evidence="12" key="1">
    <citation type="submission" date="2023-03" db="EMBL/GenBank/DDBJ databases">
        <title>Massive genome expansion in bonnet fungi (Mycena s.s.) driven by repeated elements and novel gene families across ecological guilds.</title>
        <authorList>
            <consortium name="Lawrence Berkeley National Laboratory"/>
            <person name="Harder C.B."/>
            <person name="Miyauchi S."/>
            <person name="Viragh M."/>
            <person name="Kuo A."/>
            <person name="Thoen E."/>
            <person name="Andreopoulos B."/>
            <person name="Lu D."/>
            <person name="Skrede I."/>
            <person name="Drula E."/>
            <person name="Henrissat B."/>
            <person name="Morin E."/>
            <person name="Kohler A."/>
            <person name="Barry K."/>
            <person name="LaButti K."/>
            <person name="Morin E."/>
            <person name="Salamov A."/>
            <person name="Lipzen A."/>
            <person name="Mereny Z."/>
            <person name="Hegedus B."/>
            <person name="Baldrian P."/>
            <person name="Stursova M."/>
            <person name="Weitz H."/>
            <person name="Taylor A."/>
            <person name="Grigoriev I.V."/>
            <person name="Nagy L.G."/>
            <person name="Martin F."/>
            <person name="Kauserud H."/>
        </authorList>
    </citation>
    <scope>NUCLEOTIDE SEQUENCE</scope>
    <source>
        <strain evidence="12">9144</strain>
    </source>
</reference>
<dbReference type="PANTHER" id="PTHR46300:SF7">
    <property type="entry name" value="P450, PUTATIVE (EUROFUNG)-RELATED"/>
    <property type="match status" value="1"/>
</dbReference>
<comment type="cofactor">
    <cofactor evidence="1 9">
        <name>heme</name>
        <dbReference type="ChEBI" id="CHEBI:30413"/>
    </cofactor>
</comment>
<dbReference type="PRINTS" id="PR00385">
    <property type="entry name" value="P450"/>
</dbReference>
<evidence type="ECO:0000256" key="4">
    <source>
        <dbReference type="ARBA" id="ARBA00022617"/>
    </source>
</evidence>
<proteinExistence type="inferred from homology"/>
<dbReference type="InterPro" id="IPR002401">
    <property type="entry name" value="Cyt_P450_E_grp-I"/>
</dbReference>
<evidence type="ECO:0000256" key="3">
    <source>
        <dbReference type="ARBA" id="ARBA00010617"/>
    </source>
</evidence>
<comment type="pathway">
    <text evidence="2">Secondary metabolite biosynthesis.</text>
</comment>
<evidence type="ECO:0000256" key="11">
    <source>
        <dbReference type="SAM" id="SignalP"/>
    </source>
</evidence>
<gene>
    <name evidence="12" type="ORF">GGX14DRAFT_605117</name>
</gene>
<dbReference type="AlphaFoldDB" id="A0AAD6YFA2"/>
<comment type="caution">
    <text evidence="12">The sequence shown here is derived from an EMBL/GenBank/DDBJ whole genome shotgun (WGS) entry which is preliminary data.</text>
</comment>
<evidence type="ECO:0000256" key="9">
    <source>
        <dbReference type="PIRSR" id="PIRSR602401-1"/>
    </source>
</evidence>
<dbReference type="EMBL" id="JARJCW010000015">
    <property type="protein sequence ID" value="KAJ7216535.1"/>
    <property type="molecule type" value="Genomic_DNA"/>
</dbReference>
<evidence type="ECO:0000256" key="1">
    <source>
        <dbReference type="ARBA" id="ARBA00001971"/>
    </source>
</evidence>
<dbReference type="GO" id="GO:0020037">
    <property type="term" value="F:heme binding"/>
    <property type="evidence" value="ECO:0007669"/>
    <property type="project" value="InterPro"/>
</dbReference>
<dbReference type="Gene3D" id="1.10.630.10">
    <property type="entry name" value="Cytochrome P450"/>
    <property type="match status" value="1"/>
</dbReference>
<feature type="binding site" description="axial binding residue" evidence="9">
    <location>
        <position position="448"/>
    </location>
    <ligand>
        <name>heme</name>
        <dbReference type="ChEBI" id="CHEBI:30413"/>
    </ligand>
    <ligandPart>
        <name>Fe</name>
        <dbReference type="ChEBI" id="CHEBI:18248"/>
    </ligandPart>
</feature>
<feature type="chain" id="PRO_5042023826" evidence="11">
    <location>
        <begin position="25"/>
        <end position="516"/>
    </location>
</feature>
<dbReference type="InterPro" id="IPR050364">
    <property type="entry name" value="Cytochrome_P450_fung"/>
</dbReference>
<accession>A0AAD6YFA2</accession>
<evidence type="ECO:0000256" key="5">
    <source>
        <dbReference type="ARBA" id="ARBA00022723"/>
    </source>
</evidence>
<keyword evidence="8 10" id="KW-0503">Monooxygenase</keyword>
<keyword evidence="6 10" id="KW-0560">Oxidoreductase</keyword>
<comment type="similarity">
    <text evidence="3 10">Belongs to the cytochrome P450 family.</text>
</comment>
<evidence type="ECO:0000256" key="6">
    <source>
        <dbReference type="ARBA" id="ARBA00023002"/>
    </source>
</evidence>
<feature type="signal peptide" evidence="11">
    <location>
        <begin position="1"/>
        <end position="24"/>
    </location>
</feature>
<dbReference type="Proteomes" id="UP001219525">
    <property type="component" value="Unassembled WGS sequence"/>
</dbReference>
<dbReference type="GO" id="GO:0016705">
    <property type="term" value="F:oxidoreductase activity, acting on paired donors, with incorporation or reduction of molecular oxygen"/>
    <property type="evidence" value="ECO:0007669"/>
    <property type="project" value="InterPro"/>
</dbReference>
<evidence type="ECO:0000313" key="13">
    <source>
        <dbReference type="Proteomes" id="UP001219525"/>
    </source>
</evidence>
<dbReference type="InterPro" id="IPR001128">
    <property type="entry name" value="Cyt_P450"/>
</dbReference>
<dbReference type="PANTHER" id="PTHR46300">
    <property type="entry name" value="P450, PUTATIVE (EUROFUNG)-RELATED-RELATED"/>
    <property type="match status" value="1"/>
</dbReference>
<keyword evidence="11" id="KW-0732">Signal</keyword>
<keyword evidence="7 9" id="KW-0408">Iron</keyword>
<name>A0AAD6YFA2_9AGAR</name>
<evidence type="ECO:0000256" key="8">
    <source>
        <dbReference type="ARBA" id="ARBA00023033"/>
    </source>
</evidence>
<dbReference type="SUPFAM" id="SSF48264">
    <property type="entry name" value="Cytochrome P450"/>
    <property type="match status" value="1"/>
</dbReference>
<evidence type="ECO:0000256" key="10">
    <source>
        <dbReference type="RuleBase" id="RU000461"/>
    </source>
</evidence>
<evidence type="ECO:0000313" key="12">
    <source>
        <dbReference type="EMBL" id="KAJ7216535.1"/>
    </source>
</evidence>
<dbReference type="GO" id="GO:0004497">
    <property type="term" value="F:monooxygenase activity"/>
    <property type="evidence" value="ECO:0007669"/>
    <property type="project" value="UniProtKB-KW"/>
</dbReference>
<keyword evidence="5 9" id="KW-0479">Metal-binding</keyword>
<dbReference type="InterPro" id="IPR017972">
    <property type="entry name" value="Cyt_P450_CS"/>
</dbReference>
<keyword evidence="13" id="KW-1185">Reference proteome</keyword>
<dbReference type="PRINTS" id="PR00463">
    <property type="entry name" value="EP450I"/>
</dbReference>
<dbReference type="PROSITE" id="PS00086">
    <property type="entry name" value="CYTOCHROME_P450"/>
    <property type="match status" value="1"/>
</dbReference>
<protein>
    <submittedName>
        <fullName evidence="12">Cytochrome P450</fullName>
    </submittedName>
</protein>
<evidence type="ECO:0000256" key="2">
    <source>
        <dbReference type="ARBA" id="ARBA00005179"/>
    </source>
</evidence>
<dbReference type="GO" id="GO:0005506">
    <property type="term" value="F:iron ion binding"/>
    <property type="evidence" value="ECO:0007669"/>
    <property type="project" value="InterPro"/>
</dbReference>
<organism evidence="12 13">
    <name type="scientific">Mycena pura</name>
    <dbReference type="NCBI Taxonomy" id="153505"/>
    <lineage>
        <taxon>Eukaryota</taxon>
        <taxon>Fungi</taxon>
        <taxon>Dikarya</taxon>
        <taxon>Basidiomycota</taxon>
        <taxon>Agaricomycotina</taxon>
        <taxon>Agaricomycetes</taxon>
        <taxon>Agaricomycetidae</taxon>
        <taxon>Agaricales</taxon>
        <taxon>Marasmiineae</taxon>
        <taxon>Mycenaceae</taxon>
        <taxon>Mycena</taxon>
    </lineage>
</organism>
<dbReference type="CDD" id="cd11065">
    <property type="entry name" value="CYP64-like"/>
    <property type="match status" value="1"/>
</dbReference>
<sequence>MQTVPLLVLLLLVLSAVLYRRLWSKHNLLPPGPPVRFLTGNLHQRPTSQPWLTYADWSKQYGPVVTLRTFHKTEIILNSARSALDLLDARSAVYSDRPVSGRIIARSSMFQLSSMDARFPQYRRMLLAGLNRRATQRYRAAQEQQLTVLLRGLAKDPEAFLALIQTYVCVCPSLVSLPTAHSYVAAIALRIAYGYQVSAEKDRFVTLIESASRAIIALRQSPFYFELFPFLRFLPSWFPLAEFKRAVAKHKPVMDAMVSVPFNWAKTKIESGSHEESFFSHHFRPDESVGDVPQGEEEREILKWTSAAIYVGGAHTTTSAIASFFLLMSTHPAAQQTAQAEIDRIVGNGRLLTLDDQKHLPYVTAVLKETLRWAPVAPLGLPHKVTRDDIYDGYLIPKGTTVIANIWAITHDPEVYPNPFVFDPARHLGETPQRDPFDFVFGYGRRVCPGATLAEESLFLAIANILAAFSIAKAHDAEGKEVEPNVEWRTATVTFPTNLRCLIVPRSPDMLASITM</sequence>
<dbReference type="InterPro" id="IPR036396">
    <property type="entry name" value="Cyt_P450_sf"/>
</dbReference>
<keyword evidence="4 9" id="KW-0349">Heme</keyword>